<dbReference type="Proteomes" id="UP001150925">
    <property type="component" value="Unassembled WGS sequence"/>
</dbReference>
<evidence type="ECO:0000313" key="3">
    <source>
        <dbReference type="Proteomes" id="UP001150925"/>
    </source>
</evidence>
<feature type="region of interest" description="Disordered" evidence="1">
    <location>
        <begin position="1"/>
        <end position="205"/>
    </location>
</feature>
<feature type="compositionally biased region" description="Polar residues" evidence="1">
    <location>
        <begin position="111"/>
        <end position="125"/>
    </location>
</feature>
<dbReference type="OrthoDB" id="2161028at2759"/>
<name>A0A9W8ANI0_9FUNG</name>
<comment type="caution">
    <text evidence="2">The sequence shown here is derived from an EMBL/GenBank/DDBJ whole genome shotgun (WGS) entry which is preliminary data.</text>
</comment>
<evidence type="ECO:0000313" key="2">
    <source>
        <dbReference type="EMBL" id="KAJ1952601.1"/>
    </source>
</evidence>
<gene>
    <name evidence="2" type="ORF">IWQ62_006186</name>
</gene>
<protein>
    <submittedName>
        <fullName evidence="2">Uncharacterized protein</fullName>
    </submittedName>
</protein>
<sequence>MSDQSTPAPAPRRRKTTRVVASRYLQGVVKPSPTSEENMPKKTNSIQAPLEPLPTMDATGTGLSPRRAKLKAKNALTRTHRNSHLPTREPLGAGQRKGQATVKGSEKRVRLNQSSSPSLGNSQENPRTTRRTPTPAHCGRSPPELKVSVGGPDAHPTVLPRAPIRRRSQQPNSVKPGKRTLATVESVSHKRVLTSHSKPSQPSPLVAPALESDTWISAQDQVTTVTTRLLQWIYVNKEAARQNATQRHSAQSQLLQACRSLENLQKDISGWTEKVRSLQLGLENTTCKAVVHTPLLHDIVLRLSDIQTQYNNLYDSLRVSTDILTTNDIDIQTHESLLQEIRHSVQSLEVLFTSSAPSIQQTELLSDIISELSHTLSDELEELCECIKSCSAIRSYELMANSQNLSNPNVHPSC</sequence>
<accession>A0A9W8ANI0</accession>
<feature type="compositionally biased region" description="Basic residues" evidence="1">
    <location>
        <begin position="66"/>
        <end position="83"/>
    </location>
</feature>
<keyword evidence="3" id="KW-1185">Reference proteome</keyword>
<evidence type="ECO:0000256" key="1">
    <source>
        <dbReference type="SAM" id="MobiDB-lite"/>
    </source>
</evidence>
<dbReference type="EMBL" id="JANBPY010003142">
    <property type="protein sequence ID" value="KAJ1952601.1"/>
    <property type="molecule type" value="Genomic_DNA"/>
</dbReference>
<dbReference type="AlphaFoldDB" id="A0A9W8ANI0"/>
<organism evidence="2 3">
    <name type="scientific">Dispira parvispora</name>
    <dbReference type="NCBI Taxonomy" id="1520584"/>
    <lineage>
        <taxon>Eukaryota</taxon>
        <taxon>Fungi</taxon>
        <taxon>Fungi incertae sedis</taxon>
        <taxon>Zoopagomycota</taxon>
        <taxon>Kickxellomycotina</taxon>
        <taxon>Dimargaritomycetes</taxon>
        <taxon>Dimargaritales</taxon>
        <taxon>Dimargaritaceae</taxon>
        <taxon>Dispira</taxon>
    </lineage>
</organism>
<proteinExistence type="predicted"/>
<feature type="compositionally biased region" description="Polar residues" evidence="1">
    <location>
        <begin position="32"/>
        <end position="47"/>
    </location>
</feature>
<reference evidence="2" key="1">
    <citation type="submission" date="2022-07" db="EMBL/GenBank/DDBJ databases">
        <title>Phylogenomic reconstructions and comparative analyses of Kickxellomycotina fungi.</title>
        <authorList>
            <person name="Reynolds N.K."/>
            <person name="Stajich J.E."/>
            <person name="Barry K."/>
            <person name="Grigoriev I.V."/>
            <person name="Crous P."/>
            <person name="Smith M.E."/>
        </authorList>
    </citation>
    <scope>NUCLEOTIDE SEQUENCE</scope>
    <source>
        <strain evidence="2">RSA 1196</strain>
    </source>
</reference>